<accession>A0ABQ5VSN6</accession>
<protein>
    <recommendedName>
        <fullName evidence="5">Lipoprotein</fullName>
    </recommendedName>
</protein>
<evidence type="ECO:0000256" key="1">
    <source>
        <dbReference type="SAM" id="MobiDB-lite"/>
    </source>
</evidence>
<dbReference type="EMBL" id="BSNN01000002">
    <property type="protein sequence ID" value="GLQ34191.1"/>
    <property type="molecule type" value="Genomic_DNA"/>
</dbReference>
<dbReference type="Proteomes" id="UP001156694">
    <property type="component" value="Unassembled WGS sequence"/>
</dbReference>
<feature type="chain" id="PRO_5047089051" description="Lipoprotein" evidence="2">
    <location>
        <begin position="23"/>
        <end position="156"/>
    </location>
</feature>
<keyword evidence="2" id="KW-0732">Signal</keyword>
<keyword evidence="4" id="KW-1185">Reference proteome</keyword>
<name>A0ABQ5VSN6_9RHOB</name>
<proteinExistence type="predicted"/>
<evidence type="ECO:0000313" key="3">
    <source>
        <dbReference type="EMBL" id="GLQ34191.1"/>
    </source>
</evidence>
<evidence type="ECO:0000313" key="4">
    <source>
        <dbReference type="Proteomes" id="UP001156694"/>
    </source>
</evidence>
<dbReference type="PROSITE" id="PS51257">
    <property type="entry name" value="PROKAR_LIPOPROTEIN"/>
    <property type="match status" value="1"/>
</dbReference>
<reference evidence="4" key="1">
    <citation type="journal article" date="2019" name="Int. J. Syst. Evol. Microbiol.">
        <title>The Global Catalogue of Microorganisms (GCM) 10K type strain sequencing project: providing services to taxonomists for standard genome sequencing and annotation.</title>
        <authorList>
            <consortium name="The Broad Institute Genomics Platform"/>
            <consortium name="The Broad Institute Genome Sequencing Center for Infectious Disease"/>
            <person name="Wu L."/>
            <person name="Ma J."/>
        </authorList>
    </citation>
    <scope>NUCLEOTIDE SEQUENCE [LARGE SCALE GENOMIC DNA]</scope>
    <source>
        <strain evidence="4">NBRC 110140</strain>
    </source>
</reference>
<sequence>MKNFVSVLGCIALLAGCSTVNSAGGSSGGSAGSAKSWGTKQSESQPAAVEIDPDPRAFVPMVSSVVLNRTKGGVIIHVTGDAAQQGYSEVELVLLPSEGDGVLQYQFRATPPKPGIAAPTSRAREIHAAVFLSDLDRPEDRTISIEASQNIKRLRR</sequence>
<feature type="signal peptide" evidence="2">
    <location>
        <begin position="1"/>
        <end position="22"/>
    </location>
</feature>
<evidence type="ECO:0008006" key="5">
    <source>
        <dbReference type="Google" id="ProtNLM"/>
    </source>
</evidence>
<evidence type="ECO:0000256" key="2">
    <source>
        <dbReference type="SAM" id="SignalP"/>
    </source>
</evidence>
<gene>
    <name evidence="3" type="ORF">GCM10007939_04740</name>
</gene>
<comment type="caution">
    <text evidence="3">The sequence shown here is derived from an EMBL/GenBank/DDBJ whole genome shotgun (WGS) entry which is preliminary data.</text>
</comment>
<dbReference type="RefSeq" id="WP_284375839.1">
    <property type="nucleotide sequence ID" value="NZ_BSNN01000002.1"/>
</dbReference>
<feature type="region of interest" description="Disordered" evidence="1">
    <location>
        <begin position="28"/>
        <end position="53"/>
    </location>
</feature>
<organism evidence="3 4">
    <name type="scientific">Amylibacter marinus</name>
    <dbReference type="NCBI Taxonomy" id="1475483"/>
    <lineage>
        <taxon>Bacteria</taxon>
        <taxon>Pseudomonadati</taxon>
        <taxon>Pseudomonadota</taxon>
        <taxon>Alphaproteobacteria</taxon>
        <taxon>Rhodobacterales</taxon>
        <taxon>Paracoccaceae</taxon>
        <taxon>Amylibacter</taxon>
    </lineage>
</organism>
<feature type="compositionally biased region" description="Polar residues" evidence="1">
    <location>
        <begin position="36"/>
        <end position="45"/>
    </location>
</feature>